<organism evidence="1 2">
    <name type="scientific">Rhodocollybia butyracea</name>
    <dbReference type="NCBI Taxonomy" id="206335"/>
    <lineage>
        <taxon>Eukaryota</taxon>
        <taxon>Fungi</taxon>
        <taxon>Dikarya</taxon>
        <taxon>Basidiomycota</taxon>
        <taxon>Agaricomycotina</taxon>
        <taxon>Agaricomycetes</taxon>
        <taxon>Agaricomycetidae</taxon>
        <taxon>Agaricales</taxon>
        <taxon>Marasmiineae</taxon>
        <taxon>Omphalotaceae</taxon>
        <taxon>Rhodocollybia</taxon>
    </lineage>
</organism>
<accession>A0A9P5Q9N4</accession>
<keyword evidence="2" id="KW-1185">Reference proteome</keyword>
<comment type="caution">
    <text evidence="1">The sequence shown here is derived from an EMBL/GenBank/DDBJ whole genome shotgun (WGS) entry which is preliminary data.</text>
</comment>
<sequence>MEPLHDLYDIENWKYFRPDLDGYLRAARIHGLETKEGLREYTKDLRLDSLPVASLIANDNPPNPGIKIDKDSISIPLLARDFESLGIPRQGILEFPSSRIQVQNPKWEKFIKKDAIRSLHQMKIKNRPSTEADVSFLYDSGRGVLHRISTEQSTSNSRHFATLIVILPSNSPSITLRAQHGSPSATESSTLAENLLFSSHVYTFYTGLDNLDIRSDDHFCYLTYHLYVHDTAPIPMLSGISPVVPGLRDVFRDWRARCSAGDQTPSFVLVMLHGLYSDGLRQADRVLLGHLGPPAKAYGFRMEIVDFEQVESSDHGFPYNYEEYNDFVDLWVLAEELKMEDGDDYQIYANVTGFCDLRGNRIGGYGKNVSKAIEEAIVSGAYISHHGTISDQTPSSDADLASDSLYEMPVILTHRRSLSFLIIRPEGVDMNEGDK</sequence>
<name>A0A9P5Q9N4_9AGAR</name>
<gene>
    <name evidence="1" type="ORF">BDP27DRAFT_1413672</name>
</gene>
<dbReference type="OrthoDB" id="3067356at2759"/>
<protein>
    <submittedName>
        <fullName evidence="1">Uncharacterized protein</fullName>
    </submittedName>
</protein>
<dbReference type="AlphaFoldDB" id="A0A9P5Q9N4"/>
<dbReference type="EMBL" id="JADNRY010000004">
    <property type="protein sequence ID" value="KAF9077233.1"/>
    <property type="molecule type" value="Genomic_DNA"/>
</dbReference>
<evidence type="ECO:0000313" key="2">
    <source>
        <dbReference type="Proteomes" id="UP000772434"/>
    </source>
</evidence>
<evidence type="ECO:0000313" key="1">
    <source>
        <dbReference type="EMBL" id="KAF9077233.1"/>
    </source>
</evidence>
<reference evidence="1" key="1">
    <citation type="submission" date="2020-11" db="EMBL/GenBank/DDBJ databases">
        <authorList>
            <consortium name="DOE Joint Genome Institute"/>
            <person name="Ahrendt S."/>
            <person name="Riley R."/>
            <person name="Andreopoulos W."/>
            <person name="Labutti K."/>
            <person name="Pangilinan J."/>
            <person name="Ruiz-Duenas F.J."/>
            <person name="Barrasa J.M."/>
            <person name="Sanchez-Garcia M."/>
            <person name="Camarero S."/>
            <person name="Miyauchi S."/>
            <person name="Serrano A."/>
            <person name="Linde D."/>
            <person name="Babiker R."/>
            <person name="Drula E."/>
            <person name="Ayuso-Fernandez I."/>
            <person name="Pacheco R."/>
            <person name="Padilla G."/>
            <person name="Ferreira P."/>
            <person name="Barriuso J."/>
            <person name="Kellner H."/>
            <person name="Castanera R."/>
            <person name="Alfaro M."/>
            <person name="Ramirez L."/>
            <person name="Pisabarro A.G."/>
            <person name="Kuo A."/>
            <person name="Tritt A."/>
            <person name="Lipzen A."/>
            <person name="He G."/>
            <person name="Yan M."/>
            <person name="Ng V."/>
            <person name="Cullen D."/>
            <person name="Martin F."/>
            <person name="Rosso M.-N."/>
            <person name="Henrissat B."/>
            <person name="Hibbett D."/>
            <person name="Martinez A.T."/>
            <person name="Grigoriev I.V."/>
        </authorList>
    </citation>
    <scope>NUCLEOTIDE SEQUENCE</scope>
    <source>
        <strain evidence="1">AH 40177</strain>
    </source>
</reference>
<dbReference type="Proteomes" id="UP000772434">
    <property type="component" value="Unassembled WGS sequence"/>
</dbReference>
<proteinExistence type="predicted"/>